<dbReference type="AlphaFoldDB" id="A0AAD3XPU8"/>
<name>A0AAD3XPU8_NEPGR</name>
<evidence type="ECO:0000256" key="1">
    <source>
        <dbReference type="SAM" id="Phobius"/>
    </source>
</evidence>
<gene>
    <name evidence="2" type="ORF">Nepgr_014813</name>
</gene>
<feature type="transmembrane region" description="Helical" evidence="1">
    <location>
        <begin position="52"/>
        <end position="75"/>
    </location>
</feature>
<proteinExistence type="predicted"/>
<comment type="caution">
    <text evidence="2">The sequence shown here is derived from an EMBL/GenBank/DDBJ whole genome shotgun (WGS) entry which is preliminary data.</text>
</comment>
<protein>
    <submittedName>
        <fullName evidence="2">Uncharacterized protein</fullName>
    </submittedName>
</protein>
<keyword evidence="1" id="KW-0812">Transmembrane</keyword>
<keyword evidence="1" id="KW-0472">Membrane</keyword>
<feature type="transmembrane region" description="Helical" evidence="1">
    <location>
        <begin position="6"/>
        <end position="31"/>
    </location>
</feature>
<evidence type="ECO:0000313" key="2">
    <source>
        <dbReference type="EMBL" id="GMH12972.1"/>
    </source>
</evidence>
<evidence type="ECO:0000313" key="3">
    <source>
        <dbReference type="Proteomes" id="UP001279734"/>
    </source>
</evidence>
<keyword evidence="1" id="KW-1133">Transmembrane helix</keyword>
<organism evidence="2 3">
    <name type="scientific">Nepenthes gracilis</name>
    <name type="common">Slender pitcher plant</name>
    <dbReference type="NCBI Taxonomy" id="150966"/>
    <lineage>
        <taxon>Eukaryota</taxon>
        <taxon>Viridiplantae</taxon>
        <taxon>Streptophyta</taxon>
        <taxon>Embryophyta</taxon>
        <taxon>Tracheophyta</taxon>
        <taxon>Spermatophyta</taxon>
        <taxon>Magnoliopsida</taxon>
        <taxon>eudicotyledons</taxon>
        <taxon>Gunneridae</taxon>
        <taxon>Pentapetalae</taxon>
        <taxon>Caryophyllales</taxon>
        <taxon>Nepenthaceae</taxon>
        <taxon>Nepenthes</taxon>
    </lineage>
</organism>
<accession>A0AAD3XPU8</accession>
<sequence length="104" mass="11309">MCFYPVVPAAVTIVLQLLISSFDYFCIFSLLDLLAGFNSDLGLAWRWGFTQLIYWLWGMVTILGAGLAATCAQFFGGCVLGSSSSSTIRSREGFCYGVGDALLR</sequence>
<reference evidence="2" key="1">
    <citation type="submission" date="2023-05" db="EMBL/GenBank/DDBJ databases">
        <title>Nepenthes gracilis genome sequencing.</title>
        <authorList>
            <person name="Fukushima K."/>
        </authorList>
    </citation>
    <scope>NUCLEOTIDE SEQUENCE</scope>
    <source>
        <strain evidence="2">SING2019-196</strain>
    </source>
</reference>
<dbReference type="Proteomes" id="UP001279734">
    <property type="component" value="Unassembled WGS sequence"/>
</dbReference>
<dbReference type="EMBL" id="BSYO01000012">
    <property type="protein sequence ID" value="GMH12972.1"/>
    <property type="molecule type" value="Genomic_DNA"/>
</dbReference>
<keyword evidence="3" id="KW-1185">Reference proteome</keyword>